<keyword evidence="4" id="KW-1185">Reference proteome</keyword>
<feature type="region of interest" description="Disordered" evidence="1">
    <location>
        <begin position="62"/>
        <end position="117"/>
    </location>
</feature>
<keyword evidence="2" id="KW-0812">Transmembrane</keyword>
<feature type="transmembrane region" description="Helical" evidence="2">
    <location>
        <begin position="720"/>
        <end position="739"/>
    </location>
</feature>
<evidence type="ECO:0000313" key="3">
    <source>
        <dbReference type="EMBL" id="KAF4624320.1"/>
    </source>
</evidence>
<dbReference type="Proteomes" id="UP000566819">
    <property type="component" value="Unassembled WGS sequence"/>
</dbReference>
<name>A0A8H4R6G1_9HELO</name>
<feature type="region of interest" description="Disordered" evidence="1">
    <location>
        <begin position="145"/>
        <end position="200"/>
    </location>
</feature>
<proteinExistence type="predicted"/>
<dbReference type="OrthoDB" id="426293at2759"/>
<accession>A0A8H4R6G1</accession>
<dbReference type="AlphaFoldDB" id="A0A8H4R6G1"/>
<comment type="caution">
    <text evidence="3">The sequence shown here is derived from an EMBL/GenBank/DDBJ whole genome shotgun (WGS) entry which is preliminary data.</text>
</comment>
<keyword evidence="2" id="KW-0472">Membrane</keyword>
<feature type="compositionally biased region" description="Basic and acidic residues" evidence="1">
    <location>
        <begin position="157"/>
        <end position="166"/>
    </location>
</feature>
<reference evidence="3 4" key="1">
    <citation type="submission" date="2020-03" db="EMBL/GenBank/DDBJ databases">
        <title>Draft Genome Sequence of Cudoniella acicularis.</title>
        <authorList>
            <person name="Buettner E."/>
            <person name="Kellner H."/>
        </authorList>
    </citation>
    <scope>NUCLEOTIDE SEQUENCE [LARGE SCALE GENOMIC DNA]</scope>
    <source>
        <strain evidence="3 4">DSM 108380</strain>
    </source>
</reference>
<feature type="transmembrane region" description="Helical" evidence="2">
    <location>
        <begin position="688"/>
        <end position="708"/>
    </location>
</feature>
<dbReference type="EMBL" id="JAAMPI010001695">
    <property type="protein sequence ID" value="KAF4624320.1"/>
    <property type="molecule type" value="Genomic_DNA"/>
</dbReference>
<keyword evidence="2" id="KW-1133">Transmembrane helix</keyword>
<gene>
    <name evidence="3" type="ORF">G7Y89_g13854</name>
</gene>
<evidence type="ECO:0000256" key="1">
    <source>
        <dbReference type="SAM" id="MobiDB-lite"/>
    </source>
</evidence>
<feature type="region of interest" description="Disordered" evidence="1">
    <location>
        <begin position="1"/>
        <end position="24"/>
    </location>
</feature>
<feature type="compositionally biased region" description="Low complexity" evidence="1">
    <location>
        <begin position="169"/>
        <end position="182"/>
    </location>
</feature>
<sequence>MSTPIANESAGPDEAGEPTSPAEIVGHAAAISSNSGNSAMLEVLRDISASLKRLEARVTAKNGAIIRADPTPSEPQNQAPHQDDDTAANTLKEPMAPGGSTLEPIPGEQPAASVKYVGKDRASTDVVPSRDNSLSILDSHGALDEISAIPNGQGNRDTTESSREIHGPNSNDHSLSNSNSQSRLDETGTESDDESSSVSSSLSILSADECKLRHFPYPPDFNRECEIPGVPDVEKLIGPAWSIPPDGRVSLPFTKYELIRCPPRDAKEIVITLSESNKNLEENCGFFRVVDFDPTRADDGKPIWKPAEYAIGTEMSWSVLGHTYSPPVQARDCHYFKQRGMFQSNALQSRAPWRRLLILQGSETGVYGESMEGVWGHTSHLDNGNDSHVYTQLLEHHLGNPQPPIRTENPYHHFHKFRITFFELVSGEWDHLKWGQLYSREISPGESYRECDFSVSVFFGTDDHFAKPKDEDMRTEGSGWTMVVVSPSGMFPFPRGPGVRQYGDRFGFGRHPSDRVDRVFRKAGRRAAPVDSVSCIIGFVLDAIRLRWLDLAESMDDLFAEEEISFGQPNEYVHLLYDDATFSRSKLYFWAVSCLTAFETSISNNIKHFQYYADAQIVPAVRDLRARDHEKLVKFYRTYKKNLDELAEVQERFEGHLRNIKGLRDSLFTASGVMESRQARVLSENVKLLTFVSIFFLPLAFSVALWSIPDINAKYPGIKTPLMAAIIIGLITYLIVFNLKRLVEFSHTAISIPKEYVMKKIREENALLSKSSKHWPAQRRWAARVRDLESFPKLKPVSSQWWLLVYALPRVWRWLYQCCFPMPQSTEPDIESANR</sequence>
<protein>
    <submittedName>
        <fullName evidence="3">Uncharacterized protein</fullName>
    </submittedName>
</protein>
<evidence type="ECO:0000313" key="4">
    <source>
        <dbReference type="Proteomes" id="UP000566819"/>
    </source>
</evidence>
<evidence type="ECO:0000256" key="2">
    <source>
        <dbReference type="SAM" id="Phobius"/>
    </source>
</evidence>
<organism evidence="3 4">
    <name type="scientific">Cudoniella acicularis</name>
    <dbReference type="NCBI Taxonomy" id="354080"/>
    <lineage>
        <taxon>Eukaryota</taxon>
        <taxon>Fungi</taxon>
        <taxon>Dikarya</taxon>
        <taxon>Ascomycota</taxon>
        <taxon>Pezizomycotina</taxon>
        <taxon>Leotiomycetes</taxon>
        <taxon>Helotiales</taxon>
        <taxon>Tricladiaceae</taxon>
        <taxon>Cudoniella</taxon>
    </lineage>
</organism>